<protein>
    <submittedName>
        <fullName evidence="1">Uncharacterized protein</fullName>
    </submittedName>
</protein>
<reference evidence="1" key="2">
    <citation type="submission" date="2020-11" db="EMBL/GenBank/DDBJ databases">
        <authorList>
            <person name="McCartney M.A."/>
            <person name="Auch B."/>
            <person name="Kono T."/>
            <person name="Mallez S."/>
            <person name="Becker A."/>
            <person name="Gohl D.M."/>
            <person name="Silverstein K.A.T."/>
            <person name="Koren S."/>
            <person name="Bechman K.B."/>
            <person name="Herman A."/>
            <person name="Abrahante J.E."/>
            <person name="Garbe J."/>
        </authorList>
    </citation>
    <scope>NUCLEOTIDE SEQUENCE</scope>
    <source>
        <strain evidence="1">Duluth1</strain>
        <tissue evidence="1">Whole animal</tissue>
    </source>
</reference>
<accession>A0A9D4FTG0</accession>
<sequence length="105" mass="11907">MTSSDGTVQDDTQMIKQVHVQGKKAIPKDVSDFNEHDIKKTQSCTTEFPVRPNNALSDVFEDKLQHTGHYTDVLSVDDLKDVSKYNRECEESSSELDLSDKQCQK</sequence>
<dbReference type="EMBL" id="JAIWYP010000007">
    <property type="protein sequence ID" value="KAH3802245.1"/>
    <property type="molecule type" value="Genomic_DNA"/>
</dbReference>
<keyword evidence="2" id="KW-1185">Reference proteome</keyword>
<comment type="caution">
    <text evidence="1">The sequence shown here is derived from an EMBL/GenBank/DDBJ whole genome shotgun (WGS) entry which is preliminary data.</text>
</comment>
<name>A0A9D4FTG0_DREPO</name>
<evidence type="ECO:0000313" key="1">
    <source>
        <dbReference type="EMBL" id="KAH3802245.1"/>
    </source>
</evidence>
<evidence type="ECO:0000313" key="2">
    <source>
        <dbReference type="Proteomes" id="UP000828390"/>
    </source>
</evidence>
<proteinExistence type="predicted"/>
<reference evidence="1" key="1">
    <citation type="journal article" date="2019" name="bioRxiv">
        <title>The Genome of the Zebra Mussel, Dreissena polymorpha: A Resource for Invasive Species Research.</title>
        <authorList>
            <person name="McCartney M.A."/>
            <person name="Auch B."/>
            <person name="Kono T."/>
            <person name="Mallez S."/>
            <person name="Zhang Y."/>
            <person name="Obille A."/>
            <person name="Becker A."/>
            <person name="Abrahante J.E."/>
            <person name="Garbe J."/>
            <person name="Badalamenti J.P."/>
            <person name="Herman A."/>
            <person name="Mangelson H."/>
            <person name="Liachko I."/>
            <person name="Sullivan S."/>
            <person name="Sone E.D."/>
            <person name="Koren S."/>
            <person name="Silverstein K.A.T."/>
            <person name="Beckman K.B."/>
            <person name="Gohl D.M."/>
        </authorList>
    </citation>
    <scope>NUCLEOTIDE SEQUENCE</scope>
    <source>
        <strain evidence="1">Duluth1</strain>
        <tissue evidence="1">Whole animal</tissue>
    </source>
</reference>
<dbReference type="AlphaFoldDB" id="A0A9D4FTG0"/>
<organism evidence="1 2">
    <name type="scientific">Dreissena polymorpha</name>
    <name type="common">Zebra mussel</name>
    <name type="synonym">Mytilus polymorpha</name>
    <dbReference type="NCBI Taxonomy" id="45954"/>
    <lineage>
        <taxon>Eukaryota</taxon>
        <taxon>Metazoa</taxon>
        <taxon>Spiralia</taxon>
        <taxon>Lophotrochozoa</taxon>
        <taxon>Mollusca</taxon>
        <taxon>Bivalvia</taxon>
        <taxon>Autobranchia</taxon>
        <taxon>Heteroconchia</taxon>
        <taxon>Euheterodonta</taxon>
        <taxon>Imparidentia</taxon>
        <taxon>Neoheterodontei</taxon>
        <taxon>Myida</taxon>
        <taxon>Dreissenoidea</taxon>
        <taxon>Dreissenidae</taxon>
        <taxon>Dreissena</taxon>
    </lineage>
</organism>
<gene>
    <name evidence="1" type="ORF">DPMN_155918</name>
</gene>
<dbReference type="Proteomes" id="UP000828390">
    <property type="component" value="Unassembled WGS sequence"/>
</dbReference>